<dbReference type="PROSITE" id="PS51761">
    <property type="entry name" value="GH11_3"/>
    <property type="match status" value="1"/>
</dbReference>
<dbReference type="InterPro" id="IPR001137">
    <property type="entry name" value="Glyco_hydro_11"/>
</dbReference>
<dbReference type="PRINTS" id="PR00911">
    <property type="entry name" value="GLHYDRLASE11"/>
</dbReference>
<evidence type="ECO:0000256" key="4">
    <source>
        <dbReference type="ARBA" id="ARBA00012590"/>
    </source>
</evidence>
<dbReference type="AlphaFoldDB" id="A0A6A6SY42"/>
<dbReference type="InterPro" id="IPR013319">
    <property type="entry name" value="GH11/12"/>
</dbReference>
<evidence type="ECO:0000256" key="10">
    <source>
        <dbReference type="PROSITE-ProRule" id="PRU01097"/>
    </source>
</evidence>
<keyword evidence="9 10" id="KW-0624">Polysaccharide degradation</keyword>
<evidence type="ECO:0000256" key="9">
    <source>
        <dbReference type="ARBA" id="ARBA00023326"/>
    </source>
</evidence>
<comment type="similarity">
    <text evidence="3 10 11">Belongs to the glycosyl hydrolase 11 (cellulase G) family.</text>
</comment>
<keyword evidence="5 10" id="KW-0858">Xylan degradation</keyword>
<evidence type="ECO:0000256" key="6">
    <source>
        <dbReference type="ARBA" id="ARBA00022801"/>
    </source>
</evidence>
<dbReference type="OrthoDB" id="2115822at2759"/>
<evidence type="ECO:0000313" key="14">
    <source>
        <dbReference type="EMBL" id="KAF2652512.1"/>
    </source>
</evidence>
<evidence type="ECO:0000313" key="15">
    <source>
        <dbReference type="Proteomes" id="UP000799324"/>
    </source>
</evidence>
<dbReference type="InterPro" id="IPR013320">
    <property type="entry name" value="ConA-like_dom_sf"/>
</dbReference>
<keyword evidence="7 10" id="KW-0119">Carbohydrate metabolism</keyword>
<evidence type="ECO:0000256" key="2">
    <source>
        <dbReference type="ARBA" id="ARBA00004851"/>
    </source>
</evidence>
<dbReference type="Proteomes" id="UP000799324">
    <property type="component" value="Unassembled WGS sequence"/>
</dbReference>
<evidence type="ECO:0000256" key="12">
    <source>
        <dbReference type="SAM" id="SignalP"/>
    </source>
</evidence>
<name>A0A6A6SY42_9PLEO</name>
<sequence length="231" mass="24876">MLSLKAIIATALTLIPGAITAPGSLLPLETSLTYNSLDARQGSPWQWWTEGQGQFSCQQQGGGKYSCTWSGKSGGGMVAGTGWGSGRKTVKYSGDYNPKGPGYLAVYGWTRNPLVEYYIVESWDVLAPGEPWTLRSNFTSGTASYAFYTAQRVNKPSIEGTRTFTQYFSVRSEAEKKVGAVGGSINTADHFDAWSKAGYRLGNFESAMYMITEAFANGTKLPSGTSTITVS</sequence>
<dbReference type="Pfam" id="PF00457">
    <property type="entry name" value="Glyco_hydro_11"/>
    <property type="match status" value="1"/>
</dbReference>
<keyword evidence="6 10" id="KW-0378">Hydrolase</keyword>
<evidence type="ECO:0000256" key="3">
    <source>
        <dbReference type="ARBA" id="ARBA00007792"/>
    </source>
</evidence>
<dbReference type="SUPFAM" id="SSF49899">
    <property type="entry name" value="Concanavalin A-like lectins/glucanases"/>
    <property type="match status" value="1"/>
</dbReference>
<reference evidence="14" key="1">
    <citation type="journal article" date="2020" name="Stud. Mycol.">
        <title>101 Dothideomycetes genomes: a test case for predicting lifestyles and emergence of pathogens.</title>
        <authorList>
            <person name="Haridas S."/>
            <person name="Albert R."/>
            <person name="Binder M."/>
            <person name="Bloem J."/>
            <person name="Labutti K."/>
            <person name="Salamov A."/>
            <person name="Andreopoulos B."/>
            <person name="Baker S."/>
            <person name="Barry K."/>
            <person name="Bills G."/>
            <person name="Bluhm B."/>
            <person name="Cannon C."/>
            <person name="Castanera R."/>
            <person name="Culley D."/>
            <person name="Daum C."/>
            <person name="Ezra D."/>
            <person name="Gonzalez J."/>
            <person name="Henrissat B."/>
            <person name="Kuo A."/>
            <person name="Liang C."/>
            <person name="Lipzen A."/>
            <person name="Lutzoni F."/>
            <person name="Magnuson J."/>
            <person name="Mondo S."/>
            <person name="Nolan M."/>
            <person name="Ohm R."/>
            <person name="Pangilinan J."/>
            <person name="Park H.-J."/>
            <person name="Ramirez L."/>
            <person name="Alfaro M."/>
            <person name="Sun H."/>
            <person name="Tritt A."/>
            <person name="Yoshinaga Y."/>
            <person name="Zwiers L.-H."/>
            <person name="Turgeon B."/>
            <person name="Goodwin S."/>
            <person name="Spatafora J."/>
            <person name="Crous P."/>
            <person name="Grigoriev I."/>
        </authorList>
    </citation>
    <scope>NUCLEOTIDE SEQUENCE</scope>
    <source>
        <strain evidence="14">CBS 122681</strain>
    </source>
</reference>
<dbReference type="PROSITE" id="PS00776">
    <property type="entry name" value="GH11_1"/>
    <property type="match status" value="1"/>
</dbReference>
<dbReference type="Gene3D" id="2.60.120.180">
    <property type="match status" value="1"/>
</dbReference>
<keyword evidence="8 10" id="KW-0326">Glycosidase</keyword>
<evidence type="ECO:0000256" key="7">
    <source>
        <dbReference type="ARBA" id="ARBA00023277"/>
    </source>
</evidence>
<gene>
    <name evidence="14" type="ORF">K491DRAFT_604716</name>
</gene>
<protein>
    <recommendedName>
        <fullName evidence="4 10">Endo-1,4-beta-xylanase</fullName>
        <ecNumber evidence="4 10">3.2.1.8</ecNumber>
    </recommendedName>
</protein>
<dbReference type="GO" id="GO:0031176">
    <property type="term" value="F:endo-1,4-beta-xylanase activity"/>
    <property type="evidence" value="ECO:0007669"/>
    <property type="project" value="UniProtKB-UniRule"/>
</dbReference>
<keyword evidence="12" id="KW-0732">Signal</keyword>
<dbReference type="InterPro" id="IPR033123">
    <property type="entry name" value="GH11_dom"/>
</dbReference>
<accession>A0A6A6SY42</accession>
<proteinExistence type="inferred from homology"/>
<feature type="active site" description="Proton donor" evidence="10">
    <location>
        <position position="213"/>
    </location>
</feature>
<dbReference type="UniPathway" id="UPA00114"/>
<dbReference type="EC" id="3.2.1.8" evidence="4 10"/>
<organism evidence="14 15">
    <name type="scientific">Lophiostoma macrostomum CBS 122681</name>
    <dbReference type="NCBI Taxonomy" id="1314788"/>
    <lineage>
        <taxon>Eukaryota</taxon>
        <taxon>Fungi</taxon>
        <taxon>Dikarya</taxon>
        <taxon>Ascomycota</taxon>
        <taxon>Pezizomycotina</taxon>
        <taxon>Dothideomycetes</taxon>
        <taxon>Pleosporomycetidae</taxon>
        <taxon>Pleosporales</taxon>
        <taxon>Lophiostomataceae</taxon>
        <taxon>Lophiostoma</taxon>
    </lineage>
</organism>
<feature type="domain" description="GH11" evidence="13">
    <location>
        <begin position="31"/>
        <end position="226"/>
    </location>
</feature>
<dbReference type="PANTHER" id="PTHR46828">
    <property type="entry name" value="ENDO-1,4-BETA-XYLANASE A-RELATED"/>
    <property type="match status" value="1"/>
</dbReference>
<evidence type="ECO:0000256" key="8">
    <source>
        <dbReference type="ARBA" id="ARBA00023295"/>
    </source>
</evidence>
<evidence type="ECO:0000256" key="1">
    <source>
        <dbReference type="ARBA" id="ARBA00000681"/>
    </source>
</evidence>
<feature type="signal peptide" evidence="12">
    <location>
        <begin position="1"/>
        <end position="20"/>
    </location>
</feature>
<dbReference type="GO" id="GO:0045493">
    <property type="term" value="P:xylan catabolic process"/>
    <property type="evidence" value="ECO:0007669"/>
    <property type="project" value="UniProtKB-UniRule"/>
</dbReference>
<keyword evidence="15" id="KW-1185">Reference proteome</keyword>
<dbReference type="InterPro" id="IPR018208">
    <property type="entry name" value="GH11_AS_1"/>
</dbReference>
<feature type="active site" description="Nucleophile" evidence="10">
    <location>
        <position position="116"/>
    </location>
</feature>
<dbReference type="PANTHER" id="PTHR46828:SF2">
    <property type="entry name" value="ENDO-1,4-BETA-XYLANASE A-RELATED"/>
    <property type="match status" value="1"/>
</dbReference>
<comment type="catalytic activity">
    <reaction evidence="1 10 11">
        <text>Endohydrolysis of (1-&gt;4)-beta-D-xylosidic linkages in xylans.</text>
        <dbReference type="EC" id="3.2.1.8"/>
    </reaction>
</comment>
<feature type="chain" id="PRO_5025430212" description="Endo-1,4-beta-xylanase" evidence="12">
    <location>
        <begin position="21"/>
        <end position="231"/>
    </location>
</feature>
<evidence type="ECO:0000259" key="13">
    <source>
        <dbReference type="PROSITE" id="PS51761"/>
    </source>
</evidence>
<evidence type="ECO:0000256" key="11">
    <source>
        <dbReference type="RuleBase" id="RU362015"/>
    </source>
</evidence>
<evidence type="ECO:0000256" key="5">
    <source>
        <dbReference type="ARBA" id="ARBA00022651"/>
    </source>
</evidence>
<dbReference type="EMBL" id="MU004400">
    <property type="protein sequence ID" value="KAF2652512.1"/>
    <property type="molecule type" value="Genomic_DNA"/>
</dbReference>
<comment type="pathway">
    <text evidence="2 10 11">Glycan degradation; xylan degradation.</text>
</comment>